<reference evidence="1" key="1">
    <citation type="submission" date="2023-07" db="EMBL/GenBank/DDBJ databases">
        <authorList>
            <consortium name="CYATHOMIX"/>
        </authorList>
    </citation>
    <scope>NUCLEOTIDE SEQUENCE</scope>
    <source>
        <strain evidence="1">N/A</strain>
    </source>
</reference>
<dbReference type="EMBL" id="CATQJL010000223">
    <property type="protein sequence ID" value="CAJ0597265.1"/>
    <property type="molecule type" value="Genomic_DNA"/>
</dbReference>
<evidence type="ECO:0000313" key="2">
    <source>
        <dbReference type="Proteomes" id="UP001176961"/>
    </source>
</evidence>
<name>A0AA36GS03_CYLNA</name>
<proteinExistence type="predicted"/>
<accession>A0AA36GS03</accession>
<comment type="caution">
    <text evidence="1">The sequence shown here is derived from an EMBL/GenBank/DDBJ whole genome shotgun (WGS) entry which is preliminary data.</text>
</comment>
<gene>
    <name evidence="1" type="ORF">CYNAS_LOCUS9248</name>
</gene>
<organism evidence="1 2">
    <name type="scientific">Cylicocyclus nassatus</name>
    <name type="common">Nematode worm</name>
    <dbReference type="NCBI Taxonomy" id="53992"/>
    <lineage>
        <taxon>Eukaryota</taxon>
        <taxon>Metazoa</taxon>
        <taxon>Ecdysozoa</taxon>
        <taxon>Nematoda</taxon>
        <taxon>Chromadorea</taxon>
        <taxon>Rhabditida</taxon>
        <taxon>Rhabditina</taxon>
        <taxon>Rhabditomorpha</taxon>
        <taxon>Strongyloidea</taxon>
        <taxon>Strongylidae</taxon>
        <taxon>Cylicocyclus</taxon>
    </lineage>
</organism>
<dbReference type="Proteomes" id="UP001176961">
    <property type="component" value="Unassembled WGS sequence"/>
</dbReference>
<protein>
    <submittedName>
        <fullName evidence="1">Uncharacterized protein</fullName>
    </submittedName>
</protein>
<evidence type="ECO:0000313" key="1">
    <source>
        <dbReference type="EMBL" id="CAJ0597265.1"/>
    </source>
</evidence>
<dbReference type="AlphaFoldDB" id="A0AA36GS03"/>
<sequence length="53" mass="6123">MAASISSFVSWTEYSCINCDWCFHTQQYCVNFLYTTMTLMENTPIVASLNRSL</sequence>
<keyword evidence="2" id="KW-1185">Reference proteome</keyword>